<dbReference type="InterPro" id="IPR007492">
    <property type="entry name" value="LytTR_DNA-bd_dom"/>
</dbReference>
<dbReference type="GO" id="GO:0003677">
    <property type="term" value="F:DNA binding"/>
    <property type="evidence" value="ECO:0007669"/>
    <property type="project" value="InterPro"/>
</dbReference>
<dbReference type="Pfam" id="PF04397">
    <property type="entry name" value="LytTR"/>
    <property type="match status" value="1"/>
</dbReference>
<dbReference type="RefSeq" id="WP_003640318.1">
    <property type="nucleotide sequence ID" value="NZ_AP028145.1"/>
</dbReference>
<evidence type="ECO:0000313" key="6">
    <source>
        <dbReference type="Proteomes" id="UP000076872"/>
    </source>
</evidence>
<dbReference type="GeneID" id="77217984"/>
<dbReference type="EMBL" id="LUWI01000010">
    <property type="protein sequence ID" value="KZU07090.1"/>
    <property type="molecule type" value="Genomic_DNA"/>
</dbReference>
<dbReference type="GO" id="GO:0000156">
    <property type="term" value="F:phosphorelay response regulator activity"/>
    <property type="evidence" value="ECO:0007669"/>
    <property type="project" value="InterPro"/>
</dbReference>
<name>A0A0G9GVC3_LACPN</name>
<dbReference type="PANTHER" id="PTHR37299">
    <property type="entry name" value="TRANSCRIPTIONAL REGULATOR-RELATED"/>
    <property type="match status" value="1"/>
</dbReference>
<dbReference type="InterPro" id="IPR046947">
    <property type="entry name" value="LytR-like"/>
</dbReference>
<dbReference type="SMART" id="SM00850">
    <property type="entry name" value="LytTR"/>
    <property type="match status" value="1"/>
</dbReference>
<dbReference type="Proteomes" id="UP000094892">
    <property type="component" value="Unassembled WGS sequence"/>
</dbReference>
<evidence type="ECO:0000259" key="1">
    <source>
        <dbReference type="PROSITE" id="PS50930"/>
    </source>
</evidence>
<dbReference type="EMBL" id="MCOL01000001">
    <property type="protein sequence ID" value="ODO61514.1"/>
    <property type="molecule type" value="Genomic_DNA"/>
</dbReference>
<reference evidence="5 9" key="3">
    <citation type="submission" date="2020-12" db="EMBL/GenBank/DDBJ databases">
        <title>Whole genome sequencing of Lactobacillus plantarum PC518.</title>
        <authorList>
            <person name="Guo Q."/>
        </authorList>
    </citation>
    <scope>NUCLEOTIDE SEQUENCE [LARGE SCALE GENOMIC DNA]</scope>
    <source>
        <strain evidence="5 9">PC518</strain>
    </source>
</reference>
<reference evidence="6 7" key="1">
    <citation type="submission" date="2016-03" db="EMBL/GenBank/DDBJ databases">
        <title>Comparative genomics of 54 Lactobacillus plantarum strains reveals genomic uncoupling from niche constraints.</title>
        <authorList>
            <person name="Martino M.E."/>
        </authorList>
    </citation>
    <scope>NUCLEOTIDE SEQUENCE [LARGE SCALE GENOMIC DNA]</scope>
    <source>
        <strain evidence="3 6">NAB2</strain>
        <strain evidence="2 7">Nizo2260</strain>
    </source>
</reference>
<evidence type="ECO:0000313" key="5">
    <source>
        <dbReference type="EMBL" id="QQM59832.1"/>
    </source>
</evidence>
<proteinExistence type="predicted"/>
<protein>
    <submittedName>
        <fullName evidence="5">LytTR family transcriptional regulator</fullName>
    </submittedName>
    <submittedName>
        <fullName evidence="2">Response regulator of the LytR/AlgR family</fullName>
    </submittedName>
</protein>
<dbReference type="Gene3D" id="2.40.50.1020">
    <property type="entry name" value="LytTr DNA-binding domain"/>
    <property type="match status" value="1"/>
</dbReference>
<accession>A0A0G9GVC3</accession>
<dbReference type="AlphaFoldDB" id="A0A0G9GVC3"/>
<dbReference type="Proteomes" id="UP000076872">
    <property type="component" value="Unassembled WGS sequence"/>
</dbReference>
<evidence type="ECO:0000313" key="2">
    <source>
        <dbReference type="EMBL" id="KZU07090.1"/>
    </source>
</evidence>
<evidence type="ECO:0000313" key="9">
    <source>
        <dbReference type="Proteomes" id="UP000595466"/>
    </source>
</evidence>
<dbReference type="EMBL" id="CP066817">
    <property type="protein sequence ID" value="QQM59832.1"/>
    <property type="molecule type" value="Genomic_DNA"/>
</dbReference>
<dbReference type="PATRIC" id="fig|1590.142.peg.1411"/>
<organism evidence="4 8">
    <name type="scientific">Lactiplantibacillus plantarum</name>
    <name type="common">Lactobacillus plantarum</name>
    <dbReference type="NCBI Taxonomy" id="1590"/>
    <lineage>
        <taxon>Bacteria</taxon>
        <taxon>Bacillati</taxon>
        <taxon>Bacillota</taxon>
        <taxon>Bacilli</taxon>
        <taxon>Lactobacillales</taxon>
        <taxon>Lactobacillaceae</taxon>
        <taxon>Lactiplantibacillus</taxon>
    </lineage>
</organism>
<dbReference type="Proteomes" id="UP000076989">
    <property type="component" value="Unassembled WGS sequence"/>
</dbReference>
<dbReference type="OMA" id="SINAVHR"/>
<dbReference type="Proteomes" id="UP000595466">
    <property type="component" value="Chromosome"/>
</dbReference>
<evidence type="ECO:0000313" key="3">
    <source>
        <dbReference type="EMBL" id="KZV04258.1"/>
    </source>
</evidence>
<sequence>MQVNIETEPDTSIPTVTLHVPVDYPETAALTAALKNLSIEAATLTVSQRGQLVQLPLTSILFIEATGHQVAAHTLDNVYRVPKSLTAVGTGLPAYFLRVSKSAIVNTKQVYSLTKTLTGNLIAFHHSPKQLYASRRYYRQLKISLEQKGLL</sequence>
<dbReference type="EMBL" id="LUXO01000022">
    <property type="protein sequence ID" value="KZV04258.1"/>
    <property type="molecule type" value="Genomic_DNA"/>
</dbReference>
<evidence type="ECO:0000313" key="8">
    <source>
        <dbReference type="Proteomes" id="UP000094892"/>
    </source>
</evidence>
<feature type="domain" description="HTH LytTR-type" evidence="1">
    <location>
        <begin position="44"/>
        <end position="147"/>
    </location>
</feature>
<evidence type="ECO:0000313" key="7">
    <source>
        <dbReference type="Proteomes" id="UP000076989"/>
    </source>
</evidence>
<evidence type="ECO:0000313" key="4">
    <source>
        <dbReference type="EMBL" id="ODO61514.1"/>
    </source>
</evidence>
<reference evidence="4 8" key="2">
    <citation type="submission" date="2016-08" db="EMBL/GenBank/DDBJ databases">
        <title>Genome sequencing of Lactobacillus plantarum JSA22, isolated from fermented soybean paste.</title>
        <authorList>
            <person name="Choi H.S."/>
        </authorList>
    </citation>
    <scope>NUCLEOTIDE SEQUENCE [LARGE SCALE GENOMIC DNA]</scope>
    <source>
        <strain evidence="4 8">JSA22</strain>
    </source>
</reference>
<gene>
    <name evidence="5" type="ORF">JH395_08680</name>
    <name evidence="4" type="ORF">LPJSA22_01492</name>
    <name evidence="3" type="ORF">NAB2_1185</name>
    <name evidence="2" type="ORF">Nizo2260_0631</name>
</gene>
<dbReference type="PANTHER" id="PTHR37299:SF4">
    <property type="entry name" value="TRANSCRIPTIONAL REGULATOR"/>
    <property type="match status" value="1"/>
</dbReference>
<dbReference type="PROSITE" id="PS50930">
    <property type="entry name" value="HTH_LYTTR"/>
    <property type="match status" value="1"/>
</dbReference>